<evidence type="ECO:0000256" key="1">
    <source>
        <dbReference type="SAM" id="MobiDB-lite"/>
    </source>
</evidence>
<gene>
    <name evidence="3" type="ORF">LITE_LOCUS28894</name>
</gene>
<feature type="region of interest" description="Disordered" evidence="1">
    <location>
        <begin position="261"/>
        <end position="280"/>
    </location>
</feature>
<name>A0AAV0MKP1_9ROSI</name>
<keyword evidence="4" id="KW-1185">Reference proteome</keyword>
<feature type="compositionally biased region" description="Polar residues" evidence="1">
    <location>
        <begin position="266"/>
        <end position="278"/>
    </location>
</feature>
<proteinExistence type="predicted"/>
<comment type="caution">
    <text evidence="3">The sequence shown here is derived from an EMBL/GenBank/DDBJ whole genome shotgun (WGS) entry which is preliminary data.</text>
</comment>
<feature type="region of interest" description="Disordered" evidence="1">
    <location>
        <begin position="342"/>
        <end position="458"/>
    </location>
</feature>
<feature type="region of interest" description="Disordered" evidence="1">
    <location>
        <begin position="30"/>
        <end position="50"/>
    </location>
</feature>
<sequence length="458" mass="51195">MGGGPNSWYGSPKRLFSDVLRDETWYVEESDSENVAQREKEEDDIPNIDDDPKCPTIPFTAAQKIRWRREWRSALVVRGLERKVYFPALEKRLNYLWAKHGDLQISDLKNGCFLVKFRNKFDYEHALTGGPWLLGETYLTVHRWYKGFNPWKAEVKSTMIWVQLPELPIEFINKEAVMMIGQAIGIPIRVDRATELGARGKFARVCVEVDLTKPLLSQFKIEGVTYLIQYEGIENICSNCGMYGKKAHQCQCQNLMQTGEDEDMQGTGQETPPTNPTEGQVYGEWMTVRKKRLIRREASPPLAEKKGGVGDDRGGRFHVLHGYGDDVEVGEKGNQAANEKLQTRKSTVAGKNDSPSEVESGSLQDRENTKECPVRASGSNKGGKGQGEKRKQGTKTGQQGLEKNPKEKGGNRGEMAGNKSGKKGQESSPKQRITVNKDSSEKAKNTKGAGNLSPSGHK</sequence>
<dbReference type="EMBL" id="CAMGYJ010000007">
    <property type="protein sequence ID" value="CAI0446128.1"/>
    <property type="molecule type" value="Genomic_DNA"/>
</dbReference>
<feature type="compositionally biased region" description="Polar residues" evidence="1">
    <location>
        <begin position="426"/>
        <end position="437"/>
    </location>
</feature>
<dbReference type="InterPro" id="IPR025558">
    <property type="entry name" value="DUF4283"/>
</dbReference>
<feature type="region of interest" description="Disordered" evidence="1">
    <location>
        <begin position="296"/>
        <end position="317"/>
    </location>
</feature>
<organism evidence="3 4">
    <name type="scientific">Linum tenue</name>
    <dbReference type="NCBI Taxonomy" id="586396"/>
    <lineage>
        <taxon>Eukaryota</taxon>
        <taxon>Viridiplantae</taxon>
        <taxon>Streptophyta</taxon>
        <taxon>Embryophyta</taxon>
        <taxon>Tracheophyta</taxon>
        <taxon>Spermatophyta</taxon>
        <taxon>Magnoliopsida</taxon>
        <taxon>eudicotyledons</taxon>
        <taxon>Gunneridae</taxon>
        <taxon>Pentapetalae</taxon>
        <taxon>rosids</taxon>
        <taxon>fabids</taxon>
        <taxon>Malpighiales</taxon>
        <taxon>Linaceae</taxon>
        <taxon>Linum</taxon>
    </lineage>
</organism>
<evidence type="ECO:0000313" key="3">
    <source>
        <dbReference type="EMBL" id="CAI0446128.1"/>
    </source>
</evidence>
<dbReference type="AlphaFoldDB" id="A0AAV0MKP1"/>
<evidence type="ECO:0000259" key="2">
    <source>
        <dbReference type="Pfam" id="PF14111"/>
    </source>
</evidence>
<evidence type="ECO:0000313" key="4">
    <source>
        <dbReference type="Proteomes" id="UP001154282"/>
    </source>
</evidence>
<dbReference type="Pfam" id="PF14111">
    <property type="entry name" value="DUF4283"/>
    <property type="match status" value="1"/>
</dbReference>
<dbReference type="PANTHER" id="PTHR31286:SF99">
    <property type="entry name" value="DUF4283 DOMAIN-CONTAINING PROTEIN"/>
    <property type="match status" value="1"/>
</dbReference>
<protein>
    <recommendedName>
        <fullName evidence="2">DUF4283 domain-containing protein</fullName>
    </recommendedName>
</protein>
<reference evidence="3" key="1">
    <citation type="submission" date="2022-08" db="EMBL/GenBank/DDBJ databases">
        <authorList>
            <person name="Gutierrez-Valencia J."/>
        </authorList>
    </citation>
    <scope>NUCLEOTIDE SEQUENCE</scope>
</reference>
<dbReference type="Proteomes" id="UP001154282">
    <property type="component" value="Unassembled WGS sequence"/>
</dbReference>
<feature type="domain" description="DUF4283" evidence="2">
    <location>
        <begin position="70"/>
        <end position="151"/>
    </location>
</feature>
<feature type="compositionally biased region" description="Basic and acidic residues" evidence="1">
    <location>
        <begin position="364"/>
        <end position="373"/>
    </location>
</feature>
<dbReference type="PANTHER" id="PTHR31286">
    <property type="entry name" value="GLYCINE-RICH CELL WALL STRUCTURAL PROTEIN 1.8-LIKE"/>
    <property type="match status" value="1"/>
</dbReference>
<feature type="compositionally biased region" description="Polar residues" evidence="1">
    <location>
        <begin position="353"/>
        <end position="363"/>
    </location>
</feature>
<dbReference type="InterPro" id="IPR040256">
    <property type="entry name" value="At4g02000-like"/>
</dbReference>
<feature type="compositionally biased region" description="Basic and acidic residues" evidence="1">
    <location>
        <begin position="296"/>
        <end position="315"/>
    </location>
</feature>
<accession>A0AAV0MKP1</accession>